<organism evidence="1">
    <name type="scientific">viral metagenome</name>
    <dbReference type="NCBI Taxonomy" id="1070528"/>
    <lineage>
        <taxon>unclassified sequences</taxon>
        <taxon>metagenomes</taxon>
        <taxon>organismal metagenomes</taxon>
    </lineage>
</organism>
<reference evidence="1" key="1">
    <citation type="journal article" date="2020" name="Nature">
        <title>Giant virus diversity and host interactions through global metagenomics.</title>
        <authorList>
            <person name="Schulz F."/>
            <person name="Roux S."/>
            <person name="Paez-Espino D."/>
            <person name="Jungbluth S."/>
            <person name="Walsh D.A."/>
            <person name="Denef V.J."/>
            <person name="McMahon K.D."/>
            <person name="Konstantinidis K.T."/>
            <person name="Eloe-Fadrosh E.A."/>
            <person name="Kyrpides N.C."/>
            <person name="Woyke T."/>
        </authorList>
    </citation>
    <scope>NUCLEOTIDE SEQUENCE</scope>
    <source>
        <strain evidence="1">GVMAG-M-3300023174-49</strain>
    </source>
</reference>
<dbReference type="AlphaFoldDB" id="A0A6C0DV81"/>
<sequence length="71" mass="8243">MRYLKTILNRFLPKQVPKPMGRWGNEKCHVKVDQKIDLSNEDHCGPCGQYALLKTELNNRESSLIDNKKSN</sequence>
<proteinExistence type="predicted"/>
<protein>
    <submittedName>
        <fullName evidence="1">Uncharacterized protein</fullName>
    </submittedName>
</protein>
<name>A0A6C0DV81_9ZZZZ</name>
<accession>A0A6C0DV81</accession>
<evidence type="ECO:0000313" key="1">
    <source>
        <dbReference type="EMBL" id="QHT19135.1"/>
    </source>
</evidence>
<dbReference type="EMBL" id="MN739662">
    <property type="protein sequence ID" value="QHT19135.1"/>
    <property type="molecule type" value="Genomic_DNA"/>
</dbReference>